<evidence type="ECO:0000313" key="1">
    <source>
        <dbReference type="EMBL" id="KAK2711232.1"/>
    </source>
</evidence>
<accession>A0AA88HUY1</accession>
<dbReference type="Proteomes" id="UP001187531">
    <property type="component" value="Unassembled WGS sequence"/>
</dbReference>
<comment type="caution">
    <text evidence="1">The sequence shown here is derived from an EMBL/GenBank/DDBJ whole genome shotgun (WGS) entry which is preliminary data.</text>
</comment>
<sequence>MTEQIFSTKQIIEKENEFRQKAFNAYVCFKGAFDAVVRDSPWDILSNTSLLSKYVRLLMAMDLKTESYVQINGRRSKFFPLRTGTSPTVSREFLAIDNTLWCNTVLASGTAIGFVIYTGKETQSAMNNSEPRSKVELLDLEVNQLTEVEMPHRHSHQLHHLYLDYQPPSVYNSIVDNLAPALLQVVAMLWQSMR</sequence>
<reference evidence="1" key="1">
    <citation type="submission" date="2023-07" db="EMBL/GenBank/DDBJ databases">
        <title>Chromosome-level genome assembly of Artemia franciscana.</title>
        <authorList>
            <person name="Jo E."/>
        </authorList>
    </citation>
    <scope>NUCLEOTIDE SEQUENCE</scope>
    <source>
        <tissue evidence="1">Whole body</tissue>
    </source>
</reference>
<dbReference type="AlphaFoldDB" id="A0AA88HUY1"/>
<protein>
    <submittedName>
        <fullName evidence="1">Uncharacterized protein</fullName>
    </submittedName>
</protein>
<evidence type="ECO:0000313" key="2">
    <source>
        <dbReference type="Proteomes" id="UP001187531"/>
    </source>
</evidence>
<dbReference type="Gene3D" id="2.70.150.10">
    <property type="entry name" value="Calcium-transporting ATPase, cytoplasmic transduction domain A"/>
    <property type="match status" value="1"/>
</dbReference>
<organism evidence="1 2">
    <name type="scientific">Artemia franciscana</name>
    <name type="common">Brine shrimp</name>
    <name type="synonym">Artemia sanfranciscana</name>
    <dbReference type="NCBI Taxonomy" id="6661"/>
    <lineage>
        <taxon>Eukaryota</taxon>
        <taxon>Metazoa</taxon>
        <taxon>Ecdysozoa</taxon>
        <taxon>Arthropoda</taxon>
        <taxon>Crustacea</taxon>
        <taxon>Branchiopoda</taxon>
        <taxon>Anostraca</taxon>
        <taxon>Artemiidae</taxon>
        <taxon>Artemia</taxon>
    </lineage>
</organism>
<dbReference type="EMBL" id="JAVRJZ010000016">
    <property type="protein sequence ID" value="KAK2711232.1"/>
    <property type="molecule type" value="Genomic_DNA"/>
</dbReference>
<proteinExistence type="predicted"/>
<gene>
    <name evidence="1" type="ORF">QYM36_012421</name>
</gene>
<keyword evidence="2" id="KW-1185">Reference proteome</keyword>
<name>A0AA88HUY1_ARTSF</name>